<keyword evidence="4" id="KW-1185">Reference proteome</keyword>
<sequence length="634" mass="74919">MPRIALKNSLKERYMKNWMGLLMNEVNELFTKENVEQIVVPQVVKDDLLSIIEEKLKRAGFYYRIAYRVKAVDSMVNKLIFKDYRRPGTENEDKKMQDLVGIRIILYFVDDVDICRKLLDTLFISPGMWETTENNEYEFKAMKVNGIFKLPAYLSKTIVNPYLSDYVDDTFEVQVRTNSFEGWHEIEHDMRYKGSAFGIGNEALARKMNSILATFELCDDSIAGLLEDLGHQHYKDKKWNDMLRCHYRLKFENEPLHPYIEELFDSDTELAKIFYKAPRQGAIEQLWLDTSENGIELTLNNIVKIVNQIGPDDERLNEAFRKIEQEHKNKQEFEAGGKRRRFEPFKPLGNYKVFQSHSCIDLTNLSMEDAFKKAVNYIYSWVHSRFNEVFDDMPGSVDTYDNERPGYKVSLEYDNENLYFKEITTHLDSKVANRLWISIATIKKDGDRLLFDVSNEYAEPADKYRDNENVLFSRPNFYGEIADNIGICDVERLRQNVRGIDNEEEYNTLKDLIKDDNRQFPVVVFVASDDYWIEKFDVDYFAYLVGYYAHIKRITTDELSEQFAKDYDLDEDEFRDSITVFYPGREPNTSYKSHILNTTFEVIKIEKRKYWNENGCRAFRRQLVSDIRENNVIM</sequence>
<dbReference type="Pfam" id="PF04607">
    <property type="entry name" value="RelA_SpoT"/>
    <property type="match status" value="1"/>
</dbReference>
<dbReference type="SMART" id="SM00954">
    <property type="entry name" value="RelA_SpoT"/>
    <property type="match status" value="1"/>
</dbReference>
<dbReference type="PANTHER" id="PTHR41773">
    <property type="entry name" value="GTP PYROPHOSPHATASE-RELATED"/>
    <property type="match status" value="1"/>
</dbReference>
<dbReference type="CDD" id="cd05399">
    <property type="entry name" value="NT_Rel-Spo_like"/>
    <property type="match status" value="1"/>
</dbReference>
<dbReference type="Proteomes" id="UP001442364">
    <property type="component" value="Unassembled WGS sequence"/>
</dbReference>
<comment type="caution">
    <text evidence="3">The sequence shown here is derived from an EMBL/GenBank/DDBJ whole genome shotgun (WGS) entry which is preliminary data.</text>
</comment>
<protein>
    <recommendedName>
        <fullName evidence="2">RelA/SpoT domain-containing protein</fullName>
    </recommendedName>
</protein>
<feature type="domain" description="RelA/SpoT" evidence="2">
    <location>
        <begin position="67"/>
        <end position="198"/>
    </location>
</feature>
<evidence type="ECO:0000313" key="4">
    <source>
        <dbReference type="Proteomes" id="UP001442364"/>
    </source>
</evidence>
<comment type="pathway">
    <text evidence="1">Purine metabolism; ppGpp biosynthesis; ppGpp from GTP: step 1/2.</text>
</comment>
<evidence type="ECO:0000256" key="1">
    <source>
        <dbReference type="ARBA" id="ARBA00004976"/>
    </source>
</evidence>
<evidence type="ECO:0000313" key="3">
    <source>
        <dbReference type="EMBL" id="MEQ2380683.1"/>
    </source>
</evidence>
<name>A0ABV1BY66_9FIRM</name>
<gene>
    <name evidence="3" type="ORF">WMO14_12550</name>
</gene>
<dbReference type="EMBL" id="JBBMER010000012">
    <property type="protein sequence ID" value="MEQ2380683.1"/>
    <property type="molecule type" value="Genomic_DNA"/>
</dbReference>
<dbReference type="Gene3D" id="3.30.460.10">
    <property type="entry name" value="Beta Polymerase, domain 2"/>
    <property type="match status" value="1"/>
</dbReference>
<reference evidence="3 4" key="1">
    <citation type="submission" date="2024-03" db="EMBL/GenBank/DDBJ databases">
        <title>Human intestinal bacterial collection.</title>
        <authorList>
            <person name="Pauvert C."/>
            <person name="Hitch T.C.A."/>
            <person name="Clavel T."/>
        </authorList>
    </citation>
    <scope>NUCLEOTIDE SEQUENCE [LARGE SCALE GENOMIC DNA]</scope>
    <source>
        <strain evidence="3 4">CLA-AA-H255</strain>
    </source>
</reference>
<dbReference type="PANTHER" id="PTHR41773:SF1">
    <property type="entry name" value="RELA_SPOT DOMAIN-CONTAINING PROTEIN"/>
    <property type="match status" value="1"/>
</dbReference>
<dbReference type="InterPro" id="IPR007685">
    <property type="entry name" value="RelA_SpoT"/>
</dbReference>
<accession>A0ABV1BY66</accession>
<dbReference type="RefSeq" id="WP_349153928.1">
    <property type="nucleotide sequence ID" value="NZ_DAWDAH010000005.1"/>
</dbReference>
<dbReference type="InterPro" id="IPR043519">
    <property type="entry name" value="NT_sf"/>
</dbReference>
<proteinExistence type="predicted"/>
<organism evidence="3 4">
    <name type="scientific">[Lactobacillus] rogosae</name>
    <dbReference type="NCBI Taxonomy" id="706562"/>
    <lineage>
        <taxon>Bacteria</taxon>
        <taxon>Bacillati</taxon>
        <taxon>Bacillota</taxon>
        <taxon>Clostridia</taxon>
        <taxon>Lachnospirales</taxon>
        <taxon>Lachnospiraceae</taxon>
        <taxon>Lachnospira</taxon>
    </lineage>
</organism>
<evidence type="ECO:0000259" key="2">
    <source>
        <dbReference type="SMART" id="SM00954"/>
    </source>
</evidence>
<dbReference type="SUPFAM" id="SSF81301">
    <property type="entry name" value="Nucleotidyltransferase"/>
    <property type="match status" value="1"/>
</dbReference>